<name>T1CK51_9ZZZZ</name>
<dbReference type="AlphaFoldDB" id="T1CK51"/>
<keyword evidence="1" id="KW-0233">DNA recombination</keyword>
<dbReference type="SUPFAM" id="SSF56349">
    <property type="entry name" value="DNA breaking-rejoining enzymes"/>
    <property type="match status" value="1"/>
</dbReference>
<sequence>MLQARMHEVDPSTPRRRFSIPANQQAAVSATVGDEIEALEAFERALDDYLLDPSARAVWTPPGKRSGEENREEPGKTPSAETGQTVDDAAQALTHLGLLVAFLVTRLGHGSPALLAHAVQALDEKPWVAGAWAWVDLRLSESGRGVVQRRRLFLDPTTLVAWMHAQGIAARLPKPREGTKPGQRLGFYRKLAQRSFKHLVKAITVRGSRVTIGSLDVLCKAQIQRLRMDSMPLLATFAEGEFSSSSLEIGTWLRLIGHRAPEGAEAAQSIEKEDAGSEGPLPVAEGPLHGIDQKEDSSAAEQLLEGDHWQDGVIADLRAALSAPRAAWKQELDALIGKLTAEGEAQATARLVVSWLRHLACERKNKGKMLSSGSVRNYRGLLANRVLENLPASLTGIDEDDLLDAYLEVVMSRRSVQQTGRIMNALASFDGYVRGAHLPDLPRVALPGLEGGAYAISSRILVEEEFAQGLTRIGDGTMAFADERLADHTRAFWVLAFRLGLRRKEILGLKARDIDEHLLRIRRNAARGLKTANASRTLPLFALSAQEHAMVQHLADGRGLEEFVFFGSDPPTDKMLESHPVIAKINDLLERVTGDRRLHPHNLRHSAATLTLFGALSPDLQLGEHPYLMPWMKAAMKHSAPIESAISGALHRRSGRGSAIATLMGHGSELTTYEHYVHCLDLLLFLDTWHGRYDQGPRHYKGRLGPPRHESAQLLVLLGYSTATRIEMKDPVALLRRIGERYPKAAVLLESTATSTPVRVPGAAAPALPTRFSLKHLCGLPGAETLEGFPRQQAELDAVAGLLQHLLPMDPAREPLLKSVITRWVEARMRGYDWAAMTADEAKAWVAEVRQLTPAS</sequence>
<dbReference type="PROSITE" id="PS51898">
    <property type="entry name" value="TYR_RECOMBINASE"/>
    <property type="match status" value="1"/>
</dbReference>
<dbReference type="GO" id="GO:0003677">
    <property type="term" value="F:DNA binding"/>
    <property type="evidence" value="ECO:0007669"/>
    <property type="project" value="InterPro"/>
</dbReference>
<gene>
    <name evidence="4" type="ORF">B1B_05840</name>
</gene>
<reference evidence="4" key="2">
    <citation type="journal article" date="2014" name="ISME J.">
        <title>Microbial stratification in low pH oxic and suboxic macroscopic growths along an acid mine drainage.</title>
        <authorList>
            <person name="Mendez-Garcia C."/>
            <person name="Mesa V."/>
            <person name="Sprenger R.R."/>
            <person name="Richter M."/>
            <person name="Diez M.S."/>
            <person name="Solano J."/>
            <person name="Bargiela R."/>
            <person name="Golyshina O.V."/>
            <person name="Manteca A."/>
            <person name="Ramos J.L."/>
            <person name="Gallego J.R."/>
            <person name="Llorente I."/>
            <person name="Martins Dos Santos V.A."/>
            <person name="Jensen O.N."/>
            <person name="Pelaez A.I."/>
            <person name="Sanchez J."/>
            <person name="Ferrer M."/>
        </authorList>
    </citation>
    <scope>NUCLEOTIDE SEQUENCE</scope>
</reference>
<evidence type="ECO:0000256" key="1">
    <source>
        <dbReference type="ARBA" id="ARBA00023172"/>
    </source>
</evidence>
<protein>
    <submittedName>
        <fullName evidence="4">Integrase family protein</fullName>
    </submittedName>
</protein>
<evidence type="ECO:0000259" key="3">
    <source>
        <dbReference type="PROSITE" id="PS51898"/>
    </source>
</evidence>
<dbReference type="GO" id="GO:0015074">
    <property type="term" value="P:DNA integration"/>
    <property type="evidence" value="ECO:0007669"/>
    <property type="project" value="InterPro"/>
</dbReference>
<dbReference type="InterPro" id="IPR002104">
    <property type="entry name" value="Integrase_catalytic"/>
</dbReference>
<dbReference type="InterPro" id="IPR013762">
    <property type="entry name" value="Integrase-like_cat_sf"/>
</dbReference>
<dbReference type="Pfam" id="PF00589">
    <property type="entry name" value="Phage_integrase"/>
    <property type="match status" value="1"/>
</dbReference>
<comment type="caution">
    <text evidence="4">The sequence shown here is derived from an EMBL/GenBank/DDBJ whole genome shotgun (WGS) entry which is preliminary data.</text>
</comment>
<reference evidence="4" key="1">
    <citation type="submission" date="2013-08" db="EMBL/GenBank/DDBJ databases">
        <authorList>
            <person name="Mendez C."/>
            <person name="Richter M."/>
            <person name="Ferrer M."/>
            <person name="Sanchez J."/>
        </authorList>
    </citation>
    <scope>NUCLEOTIDE SEQUENCE</scope>
</reference>
<feature type="non-terminal residue" evidence="4">
    <location>
        <position position="856"/>
    </location>
</feature>
<evidence type="ECO:0000313" key="4">
    <source>
        <dbReference type="EMBL" id="EQD67714.1"/>
    </source>
</evidence>
<proteinExistence type="predicted"/>
<feature type="region of interest" description="Disordered" evidence="2">
    <location>
        <begin position="264"/>
        <end position="290"/>
    </location>
</feature>
<accession>T1CK51</accession>
<dbReference type="EMBL" id="AUZY01003703">
    <property type="protein sequence ID" value="EQD67714.1"/>
    <property type="molecule type" value="Genomic_DNA"/>
</dbReference>
<evidence type="ECO:0000256" key="2">
    <source>
        <dbReference type="SAM" id="MobiDB-lite"/>
    </source>
</evidence>
<dbReference type="Gene3D" id="1.10.443.10">
    <property type="entry name" value="Intergrase catalytic core"/>
    <property type="match status" value="1"/>
</dbReference>
<dbReference type="GO" id="GO:0006310">
    <property type="term" value="P:DNA recombination"/>
    <property type="evidence" value="ECO:0007669"/>
    <property type="project" value="UniProtKB-KW"/>
</dbReference>
<feature type="region of interest" description="Disordered" evidence="2">
    <location>
        <begin position="1"/>
        <end position="23"/>
    </location>
</feature>
<feature type="domain" description="Tyr recombinase" evidence="3">
    <location>
        <begin position="456"/>
        <end position="690"/>
    </location>
</feature>
<feature type="compositionally biased region" description="Basic and acidic residues" evidence="2">
    <location>
        <begin position="1"/>
        <end position="10"/>
    </location>
</feature>
<feature type="region of interest" description="Disordered" evidence="2">
    <location>
        <begin position="57"/>
        <end position="83"/>
    </location>
</feature>
<organism evidence="4">
    <name type="scientific">mine drainage metagenome</name>
    <dbReference type="NCBI Taxonomy" id="410659"/>
    <lineage>
        <taxon>unclassified sequences</taxon>
        <taxon>metagenomes</taxon>
        <taxon>ecological metagenomes</taxon>
    </lineage>
</organism>
<feature type="compositionally biased region" description="Basic and acidic residues" evidence="2">
    <location>
        <begin position="65"/>
        <end position="75"/>
    </location>
</feature>
<dbReference type="InterPro" id="IPR011010">
    <property type="entry name" value="DNA_brk_join_enz"/>
</dbReference>